<dbReference type="Proteomes" id="UP001158576">
    <property type="component" value="Chromosome 2"/>
</dbReference>
<feature type="signal peptide" evidence="1">
    <location>
        <begin position="1"/>
        <end position="17"/>
    </location>
</feature>
<proteinExistence type="predicted"/>
<name>A0ABN7T0V6_OIKDI</name>
<gene>
    <name evidence="2" type="ORF">OKIOD_LOCUS13231</name>
</gene>
<reference evidence="2 3" key="1">
    <citation type="submission" date="2021-04" db="EMBL/GenBank/DDBJ databases">
        <authorList>
            <person name="Bliznina A."/>
        </authorList>
    </citation>
    <scope>NUCLEOTIDE SEQUENCE [LARGE SCALE GENOMIC DNA]</scope>
</reference>
<sequence length="158" mass="17652">MKFSIIFLSSILNLSRASVVQDKVDILLGHFDWFAENLPLQPGDKKDDRYVSKIQQYASQIVAANGGRGEVCNLRNRDSLLADVDAQCSWTNGMTPCQRHENVITCLFALADAYACDGRGNLAARIQRRWKRRKINLIIPRHCPFSTVLCPLGLCASG</sequence>
<evidence type="ECO:0000256" key="1">
    <source>
        <dbReference type="SAM" id="SignalP"/>
    </source>
</evidence>
<keyword evidence="3" id="KW-1185">Reference proteome</keyword>
<feature type="chain" id="PRO_5046884898" evidence="1">
    <location>
        <begin position="18"/>
        <end position="158"/>
    </location>
</feature>
<dbReference type="EMBL" id="OU015567">
    <property type="protein sequence ID" value="CAG5110013.1"/>
    <property type="molecule type" value="Genomic_DNA"/>
</dbReference>
<evidence type="ECO:0000313" key="2">
    <source>
        <dbReference type="EMBL" id="CAG5110013.1"/>
    </source>
</evidence>
<protein>
    <submittedName>
        <fullName evidence="2">Oidioi.mRNA.OKI2018_I69.chr2.g4466.t1.cds</fullName>
    </submittedName>
</protein>
<organism evidence="2 3">
    <name type="scientific">Oikopleura dioica</name>
    <name type="common">Tunicate</name>
    <dbReference type="NCBI Taxonomy" id="34765"/>
    <lineage>
        <taxon>Eukaryota</taxon>
        <taxon>Metazoa</taxon>
        <taxon>Chordata</taxon>
        <taxon>Tunicata</taxon>
        <taxon>Appendicularia</taxon>
        <taxon>Copelata</taxon>
        <taxon>Oikopleuridae</taxon>
        <taxon>Oikopleura</taxon>
    </lineage>
</organism>
<evidence type="ECO:0000313" key="3">
    <source>
        <dbReference type="Proteomes" id="UP001158576"/>
    </source>
</evidence>
<keyword evidence="1" id="KW-0732">Signal</keyword>
<accession>A0ABN7T0V6</accession>